<comment type="caution">
    <text evidence="7">The sequence shown here is derived from an EMBL/GenBank/DDBJ whole genome shotgun (WGS) entry which is preliminary data.</text>
</comment>
<keyword evidence="3" id="KW-0223">Dioxygenase</keyword>
<dbReference type="InterPro" id="IPR045054">
    <property type="entry name" value="P4HA-like"/>
</dbReference>
<sequence>MATPQRSVPRQPTGWWAFGLGDHPTWTLPLIGTLLAALLLGHDHYLSPHTRPVPSPASYSIRLLSWDPLIIYIIDFISPAERKALLNLGVGRETLFERSKVYYDGEDSIDPARSSTTAFLPDADPITERIIARASELQGYTPRHLSESLQLTRYNVGQYFYPHFDPLEVEGSLSVHRLTTIFAFLEATCTECGTQFPNIHLNWSAEHPSWCDYVDCQKRALTVKAIPGNAVLWKSWNSSGHVDVRTLHAGLPPEKGVKTGLNIWTNG</sequence>
<dbReference type="Proteomes" id="UP000176998">
    <property type="component" value="Unassembled WGS sequence"/>
</dbReference>
<dbReference type="PANTHER" id="PTHR10869:SF242">
    <property type="entry name" value="PROLYL 4-HYDROXYLASE ALPHA SUBUNIT DOMAIN-CONTAINING PROTEIN"/>
    <property type="match status" value="1"/>
</dbReference>
<dbReference type="InterPro" id="IPR006620">
    <property type="entry name" value="Pro_4_hyd_alph"/>
</dbReference>
<dbReference type="GO" id="GO:0005783">
    <property type="term" value="C:endoplasmic reticulum"/>
    <property type="evidence" value="ECO:0007669"/>
    <property type="project" value="TreeGrafter"/>
</dbReference>
<evidence type="ECO:0000313" key="7">
    <source>
        <dbReference type="EMBL" id="OHE94829.1"/>
    </source>
</evidence>
<name>A0A1G4B082_9PEZI</name>
<evidence type="ECO:0000256" key="4">
    <source>
        <dbReference type="ARBA" id="ARBA00023002"/>
    </source>
</evidence>
<dbReference type="GO" id="GO:0031418">
    <property type="term" value="F:L-ascorbic acid binding"/>
    <property type="evidence" value="ECO:0007669"/>
    <property type="project" value="InterPro"/>
</dbReference>
<evidence type="ECO:0000313" key="8">
    <source>
        <dbReference type="Proteomes" id="UP000176998"/>
    </source>
</evidence>
<dbReference type="PANTHER" id="PTHR10869">
    <property type="entry name" value="PROLYL 4-HYDROXYLASE ALPHA SUBUNIT"/>
    <property type="match status" value="1"/>
</dbReference>
<protein>
    <recommendedName>
        <fullName evidence="6">Prolyl 4-hydroxylase alpha subunit domain-containing protein</fullName>
    </recommendedName>
</protein>
<accession>A0A1G4B082</accession>
<reference evidence="7 8" key="1">
    <citation type="submission" date="2016-09" db="EMBL/GenBank/DDBJ databases">
        <authorList>
            <person name="Capua I."/>
            <person name="De Benedictis P."/>
            <person name="Joannis T."/>
            <person name="Lombin L.H."/>
            <person name="Cattoli G."/>
        </authorList>
    </citation>
    <scope>NUCLEOTIDE SEQUENCE [LARGE SCALE GENOMIC DNA]</scope>
    <source>
        <strain evidence="7 8">IMI 309357</strain>
    </source>
</reference>
<keyword evidence="8" id="KW-1185">Reference proteome</keyword>
<dbReference type="SMART" id="SM00702">
    <property type="entry name" value="P4Hc"/>
    <property type="match status" value="1"/>
</dbReference>
<comment type="cofactor">
    <cofactor evidence="1">
        <name>L-ascorbate</name>
        <dbReference type="ChEBI" id="CHEBI:38290"/>
    </cofactor>
</comment>
<proteinExistence type="predicted"/>
<keyword evidence="2" id="KW-0479">Metal-binding</keyword>
<dbReference type="EMBL" id="MJBS01000092">
    <property type="protein sequence ID" value="OHE94829.1"/>
    <property type="molecule type" value="Genomic_DNA"/>
</dbReference>
<dbReference type="RefSeq" id="XP_022471991.1">
    <property type="nucleotide sequence ID" value="XM_022621476.1"/>
</dbReference>
<dbReference type="GeneID" id="34562986"/>
<evidence type="ECO:0000256" key="5">
    <source>
        <dbReference type="ARBA" id="ARBA00023004"/>
    </source>
</evidence>
<gene>
    <name evidence="7" type="ORF">CORC01_09847</name>
</gene>
<dbReference type="GO" id="GO:0004656">
    <property type="term" value="F:procollagen-proline 4-dioxygenase activity"/>
    <property type="evidence" value="ECO:0007669"/>
    <property type="project" value="TreeGrafter"/>
</dbReference>
<evidence type="ECO:0000256" key="2">
    <source>
        <dbReference type="ARBA" id="ARBA00022723"/>
    </source>
</evidence>
<dbReference type="GO" id="GO:0005506">
    <property type="term" value="F:iron ion binding"/>
    <property type="evidence" value="ECO:0007669"/>
    <property type="project" value="InterPro"/>
</dbReference>
<dbReference type="AlphaFoldDB" id="A0A1G4B082"/>
<dbReference type="OrthoDB" id="420380at2759"/>
<feature type="domain" description="Prolyl 4-hydroxylase alpha subunit" evidence="6">
    <location>
        <begin position="68"/>
        <end position="266"/>
    </location>
</feature>
<evidence type="ECO:0000259" key="6">
    <source>
        <dbReference type="SMART" id="SM00702"/>
    </source>
</evidence>
<dbReference type="Gene3D" id="2.60.120.620">
    <property type="entry name" value="q2cbj1_9rhob like domain"/>
    <property type="match status" value="1"/>
</dbReference>
<keyword evidence="5" id="KW-0408">Iron</keyword>
<dbReference type="STRING" id="1209926.A0A1G4B082"/>
<evidence type="ECO:0000256" key="3">
    <source>
        <dbReference type="ARBA" id="ARBA00022964"/>
    </source>
</evidence>
<evidence type="ECO:0000256" key="1">
    <source>
        <dbReference type="ARBA" id="ARBA00001961"/>
    </source>
</evidence>
<organism evidence="7 8">
    <name type="scientific">Colletotrichum orchidophilum</name>
    <dbReference type="NCBI Taxonomy" id="1209926"/>
    <lineage>
        <taxon>Eukaryota</taxon>
        <taxon>Fungi</taxon>
        <taxon>Dikarya</taxon>
        <taxon>Ascomycota</taxon>
        <taxon>Pezizomycotina</taxon>
        <taxon>Sordariomycetes</taxon>
        <taxon>Hypocreomycetidae</taxon>
        <taxon>Glomerellales</taxon>
        <taxon>Glomerellaceae</taxon>
        <taxon>Colletotrichum</taxon>
    </lineage>
</organism>
<keyword evidence="4" id="KW-0560">Oxidoreductase</keyword>